<sequence length="401" mass="44749">MIDHDSNSRAHAPRSFAQSYATALATYVRDGNEENLSRAYDCARQALQSSISIGQLGELHFQAAQMLCSGSPSPSPETKRTEEFYLEAISVYDMALRGYGESVAQLTAEVLERKRAEQELRDVTYELARQRDSLDQKVKARTRELQAGLERSERLNSQLQQANQEQAQFTYAISHDLKSPINTIAMLLDIISVDHQEHLDSECLELIDAAQATASRMSRMITGILQYARLVGQEAEFETVSLDKLCRDVRDDLRQEITDGKAEIDISPLPDVRGMPSQLRSLLQNLLSNAIKFRDPGRPCRIAVSAAPKPRNCAAEITVSDTGIGIPEAYRTRIFSLFQRLHTYDEYSGSGIGLTLCQRIAGYHAGDIQVVSNEQGGSSFIVRLWINERERDNDTQSGDDG</sequence>
<evidence type="ECO:0000256" key="4">
    <source>
        <dbReference type="ARBA" id="ARBA00022679"/>
    </source>
</evidence>
<dbReference type="Proteomes" id="UP000237718">
    <property type="component" value="Unassembled WGS sequence"/>
</dbReference>
<dbReference type="GO" id="GO:0000155">
    <property type="term" value="F:phosphorelay sensor kinase activity"/>
    <property type="evidence" value="ECO:0007669"/>
    <property type="project" value="InterPro"/>
</dbReference>
<organism evidence="8 9">
    <name type="scientific">Tritonibacter scottomollicae</name>
    <name type="common">Epibacterium scottomollicae</name>
    <dbReference type="NCBI Taxonomy" id="483013"/>
    <lineage>
        <taxon>Bacteria</taxon>
        <taxon>Pseudomonadati</taxon>
        <taxon>Pseudomonadota</taxon>
        <taxon>Alphaproteobacteria</taxon>
        <taxon>Rhodobacterales</taxon>
        <taxon>Paracoccaceae</taxon>
        <taxon>Tritonibacter</taxon>
    </lineage>
</organism>
<keyword evidence="3" id="KW-0597">Phosphoprotein</keyword>
<dbReference type="InterPro" id="IPR003661">
    <property type="entry name" value="HisK_dim/P_dom"/>
</dbReference>
<dbReference type="EMBL" id="PVUF01000019">
    <property type="protein sequence ID" value="PRZ44928.1"/>
    <property type="molecule type" value="Genomic_DNA"/>
</dbReference>
<evidence type="ECO:0000256" key="3">
    <source>
        <dbReference type="ARBA" id="ARBA00022553"/>
    </source>
</evidence>
<dbReference type="InterPro" id="IPR036097">
    <property type="entry name" value="HisK_dim/P_sf"/>
</dbReference>
<dbReference type="SMART" id="SM00388">
    <property type="entry name" value="HisKA"/>
    <property type="match status" value="1"/>
</dbReference>
<dbReference type="PANTHER" id="PTHR43304:SF1">
    <property type="entry name" value="PAC DOMAIN-CONTAINING PROTEIN"/>
    <property type="match status" value="1"/>
</dbReference>
<dbReference type="SUPFAM" id="SSF47384">
    <property type="entry name" value="Homodimeric domain of signal transducing histidine kinase"/>
    <property type="match status" value="1"/>
</dbReference>
<gene>
    <name evidence="8" type="ORF">CLV89_11940</name>
</gene>
<dbReference type="InterPro" id="IPR014787">
    <property type="entry name" value="PSer_Pase_RsbU_N"/>
</dbReference>
<dbReference type="Gene3D" id="3.30.565.10">
    <property type="entry name" value="Histidine kinase-like ATPase, C-terminal domain"/>
    <property type="match status" value="1"/>
</dbReference>
<dbReference type="SUPFAM" id="SSF55874">
    <property type="entry name" value="ATPase domain of HSP90 chaperone/DNA topoisomerase II/histidine kinase"/>
    <property type="match status" value="1"/>
</dbReference>
<reference evidence="8 9" key="1">
    <citation type="submission" date="2018-03" db="EMBL/GenBank/DDBJ databases">
        <title>Genomic Encyclopedia of Archaeal and Bacterial Type Strains, Phase II (KMG-II): from individual species to whole genera.</title>
        <authorList>
            <person name="Goeker M."/>
        </authorList>
    </citation>
    <scope>NUCLEOTIDE SEQUENCE [LARGE SCALE GENOMIC DNA]</scope>
    <source>
        <strain evidence="8 9">DSM 25328</strain>
    </source>
</reference>
<dbReference type="InterPro" id="IPR004358">
    <property type="entry name" value="Sig_transdc_His_kin-like_C"/>
</dbReference>
<evidence type="ECO:0000256" key="5">
    <source>
        <dbReference type="ARBA" id="ARBA00022777"/>
    </source>
</evidence>
<dbReference type="EC" id="2.7.13.3" evidence="2"/>
<dbReference type="Pfam" id="PF02518">
    <property type="entry name" value="HATPase_c"/>
    <property type="match status" value="1"/>
</dbReference>
<dbReference type="CDD" id="cd00082">
    <property type="entry name" value="HisKA"/>
    <property type="match status" value="1"/>
</dbReference>
<dbReference type="AlphaFoldDB" id="A0A2T1A993"/>
<keyword evidence="6" id="KW-0175">Coiled coil</keyword>
<evidence type="ECO:0000259" key="7">
    <source>
        <dbReference type="PROSITE" id="PS50109"/>
    </source>
</evidence>
<keyword evidence="5" id="KW-0418">Kinase</keyword>
<comment type="catalytic activity">
    <reaction evidence="1">
        <text>ATP + protein L-histidine = ADP + protein N-phospho-L-histidine.</text>
        <dbReference type="EC" id="2.7.13.3"/>
    </reaction>
</comment>
<accession>A0A2T1A993</accession>
<dbReference type="InterPro" id="IPR036890">
    <property type="entry name" value="HATPase_C_sf"/>
</dbReference>
<protein>
    <recommendedName>
        <fullName evidence="2">histidine kinase</fullName>
        <ecNumber evidence="2">2.7.13.3</ecNumber>
    </recommendedName>
</protein>
<dbReference type="PRINTS" id="PR00344">
    <property type="entry name" value="BCTRLSENSOR"/>
</dbReference>
<dbReference type="Gene3D" id="1.10.287.130">
    <property type="match status" value="1"/>
</dbReference>
<dbReference type="InterPro" id="IPR017944">
    <property type="entry name" value="KaiA/RbsU_helical_domain_sf"/>
</dbReference>
<keyword evidence="4" id="KW-0808">Transferase</keyword>
<dbReference type="InterPro" id="IPR005467">
    <property type="entry name" value="His_kinase_dom"/>
</dbReference>
<name>A0A2T1A993_TRISK</name>
<dbReference type="Pfam" id="PF08673">
    <property type="entry name" value="RsbU_N"/>
    <property type="match status" value="1"/>
</dbReference>
<comment type="caution">
    <text evidence="8">The sequence shown here is derived from an EMBL/GenBank/DDBJ whole genome shotgun (WGS) entry which is preliminary data.</text>
</comment>
<dbReference type="PANTHER" id="PTHR43304">
    <property type="entry name" value="PHYTOCHROME-LIKE PROTEIN CPH1"/>
    <property type="match status" value="1"/>
</dbReference>
<feature type="domain" description="Histidine kinase" evidence="7">
    <location>
        <begin position="172"/>
        <end position="388"/>
    </location>
</feature>
<dbReference type="Pfam" id="PF00512">
    <property type="entry name" value="HisKA"/>
    <property type="match status" value="1"/>
</dbReference>
<dbReference type="Gene3D" id="1.10.1240.30">
    <property type="entry name" value="KaiA/RbsU domain"/>
    <property type="match status" value="1"/>
</dbReference>
<dbReference type="InterPro" id="IPR052162">
    <property type="entry name" value="Sensor_kinase/Photoreceptor"/>
</dbReference>
<dbReference type="OrthoDB" id="9760752at2"/>
<evidence type="ECO:0000313" key="8">
    <source>
        <dbReference type="EMBL" id="PRZ44928.1"/>
    </source>
</evidence>
<dbReference type="PROSITE" id="PS50109">
    <property type="entry name" value="HIS_KIN"/>
    <property type="match status" value="1"/>
</dbReference>
<evidence type="ECO:0000256" key="2">
    <source>
        <dbReference type="ARBA" id="ARBA00012438"/>
    </source>
</evidence>
<feature type="coiled-coil region" evidence="6">
    <location>
        <begin position="113"/>
        <end position="165"/>
    </location>
</feature>
<evidence type="ECO:0000256" key="1">
    <source>
        <dbReference type="ARBA" id="ARBA00000085"/>
    </source>
</evidence>
<proteinExistence type="predicted"/>
<dbReference type="RefSeq" id="WP_106165351.1">
    <property type="nucleotide sequence ID" value="NZ_PVUF01000019.1"/>
</dbReference>
<evidence type="ECO:0000313" key="9">
    <source>
        <dbReference type="Proteomes" id="UP000237718"/>
    </source>
</evidence>
<dbReference type="InterPro" id="IPR003594">
    <property type="entry name" value="HATPase_dom"/>
</dbReference>
<evidence type="ECO:0000256" key="6">
    <source>
        <dbReference type="SAM" id="Coils"/>
    </source>
</evidence>
<dbReference type="SMART" id="SM00387">
    <property type="entry name" value="HATPase_c"/>
    <property type="match status" value="1"/>
</dbReference>